<evidence type="ECO:0000313" key="2">
    <source>
        <dbReference type="Proteomes" id="UP001174909"/>
    </source>
</evidence>
<comment type="caution">
    <text evidence="1">The sequence shown here is derived from an EMBL/GenBank/DDBJ whole genome shotgun (WGS) entry which is preliminary data.</text>
</comment>
<gene>
    <name evidence="1" type="ORF">GBAR_LOCUS18841</name>
</gene>
<name>A0AA35X0K9_GEOBA</name>
<evidence type="ECO:0000313" key="1">
    <source>
        <dbReference type="EMBL" id="CAI8033402.1"/>
    </source>
</evidence>
<proteinExistence type="predicted"/>
<protein>
    <submittedName>
        <fullName evidence="1">Uncharacterized protein</fullName>
    </submittedName>
</protein>
<keyword evidence="2" id="KW-1185">Reference proteome</keyword>
<dbReference type="AlphaFoldDB" id="A0AA35X0K9"/>
<organism evidence="1 2">
    <name type="scientific">Geodia barretti</name>
    <name type="common">Barrett's horny sponge</name>
    <dbReference type="NCBI Taxonomy" id="519541"/>
    <lineage>
        <taxon>Eukaryota</taxon>
        <taxon>Metazoa</taxon>
        <taxon>Porifera</taxon>
        <taxon>Demospongiae</taxon>
        <taxon>Heteroscleromorpha</taxon>
        <taxon>Tetractinellida</taxon>
        <taxon>Astrophorina</taxon>
        <taxon>Geodiidae</taxon>
        <taxon>Geodia</taxon>
    </lineage>
</organism>
<dbReference type="Proteomes" id="UP001174909">
    <property type="component" value="Unassembled WGS sequence"/>
</dbReference>
<accession>A0AA35X0K9</accession>
<dbReference type="EMBL" id="CASHTH010002664">
    <property type="protein sequence ID" value="CAI8033402.1"/>
    <property type="molecule type" value="Genomic_DNA"/>
</dbReference>
<sequence>MDVRYCGGGGSRADTS</sequence>
<reference evidence="1" key="1">
    <citation type="submission" date="2023-03" db="EMBL/GenBank/DDBJ databases">
        <authorList>
            <person name="Steffen K."/>
            <person name="Cardenas P."/>
        </authorList>
    </citation>
    <scope>NUCLEOTIDE SEQUENCE</scope>
</reference>